<dbReference type="AlphaFoldDB" id="A0A415ENL9"/>
<evidence type="ECO:0000256" key="1">
    <source>
        <dbReference type="SAM" id="Phobius"/>
    </source>
</evidence>
<comment type="caution">
    <text evidence="2">The sequence shown here is derived from an EMBL/GenBank/DDBJ whole genome shotgun (WGS) entry which is preliminary data.</text>
</comment>
<keyword evidence="1" id="KW-0472">Membrane</keyword>
<protein>
    <submittedName>
        <fullName evidence="2">Uncharacterized protein</fullName>
    </submittedName>
</protein>
<reference evidence="2 3" key="1">
    <citation type="submission" date="2018-08" db="EMBL/GenBank/DDBJ databases">
        <title>A genome reference for cultivated species of the human gut microbiota.</title>
        <authorList>
            <person name="Zou Y."/>
            <person name="Xue W."/>
            <person name="Luo G."/>
        </authorList>
    </citation>
    <scope>NUCLEOTIDE SEQUENCE [LARGE SCALE GENOMIC DNA]</scope>
    <source>
        <strain evidence="2 3">AF48-16</strain>
    </source>
</reference>
<keyword evidence="1" id="KW-0812">Transmembrane</keyword>
<organism evidence="2 3">
    <name type="scientific">Enterococcus casseliflavus</name>
    <name type="common">Enterococcus flavescens</name>
    <dbReference type="NCBI Taxonomy" id="37734"/>
    <lineage>
        <taxon>Bacteria</taxon>
        <taxon>Bacillati</taxon>
        <taxon>Bacillota</taxon>
        <taxon>Bacilli</taxon>
        <taxon>Lactobacillales</taxon>
        <taxon>Enterococcaceae</taxon>
        <taxon>Enterococcus</taxon>
    </lineage>
</organism>
<proteinExistence type="predicted"/>
<feature type="transmembrane region" description="Helical" evidence="1">
    <location>
        <begin position="12"/>
        <end position="39"/>
    </location>
</feature>
<evidence type="ECO:0000313" key="3">
    <source>
        <dbReference type="Proteomes" id="UP000286288"/>
    </source>
</evidence>
<dbReference type="EMBL" id="QRMZ01000029">
    <property type="protein sequence ID" value="RHK04297.1"/>
    <property type="molecule type" value="Genomic_DNA"/>
</dbReference>
<name>A0A415ENL9_ENTCA</name>
<dbReference type="Proteomes" id="UP000286288">
    <property type="component" value="Unassembled WGS sequence"/>
</dbReference>
<gene>
    <name evidence="2" type="ORF">DW084_16495</name>
</gene>
<evidence type="ECO:0000313" key="2">
    <source>
        <dbReference type="EMBL" id="RHK04297.1"/>
    </source>
</evidence>
<keyword evidence="1" id="KW-1133">Transmembrane helix</keyword>
<accession>A0A415ENL9</accession>
<sequence>MSKDLKDTLIIALFLTLLALVSKVSIIAGLVIIILWTGWHFFVAAYNRFVDRYNARLETGEYKRRIRG</sequence>